<sequence>MTWASFLPFRREEETTVGRISESEGCPVSQNPPYPTEPQALQQLTRIPPPPAQSLEVDIHSS</sequence>
<dbReference type="AlphaFoldDB" id="A0A197KDW9"/>
<evidence type="ECO:0000313" key="2">
    <source>
        <dbReference type="EMBL" id="OAQ34589.1"/>
    </source>
</evidence>
<dbReference type="Proteomes" id="UP000078512">
    <property type="component" value="Unassembled WGS sequence"/>
</dbReference>
<feature type="region of interest" description="Disordered" evidence="1">
    <location>
        <begin position="1"/>
        <end position="39"/>
    </location>
</feature>
<organism evidence="2 3">
    <name type="scientific">Linnemannia elongata AG-77</name>
    <dbReference type="NCBI Taxonomy" id="1314771"/>
    <lineage>
        <taxon>Eukaryota</taxon>
        <taxon>Fungi</taxon>
        <taxon>Fungi incertae sedis</taxon>
        <taxon>Mucoromycota</taxon>
        <taxon>Mortierellomycotina</taxon>
        <taxon>Mortierellomycetes</taxon>
        <taxon>Mortierellales</taxon>
        <taxon>Mortierellaceae</taxon>
        <taxon>Linnemannia</taxon>
    </lineage>
</organism>
<gene>
    <name evidence="2" type="ORF">K457DRAFT_1871299</name>
</gene>
<proteinExistence type="predicted"/>
<protein>
    <submittedName>
        <fullName evidence="2">Uncharacterized protein</fullName>
    </submittedName>
</protein>
<dbReference type="EMBL" id="KV442017">
    <property type="protein sequence ID" value="OAQ34589.1"/>
    <property type="molecule type" value="Genomic_DNA"/>
</dbReference>
<keyword evidence="3" id="KW-1185">Reference proteome</keyword>
<name>A0A197KDW9_9FUNG</name>
<reference evidence="2 3" key="1">
    <citation type="submission" date="2016-05" db="EMBL/GenBank/DDBJ databases">
        <title>Genome sequencing reveals origins of a unique bacterial endosymbiosis in the earliest lineages of terrestrial Fungi.</title>
        <authorList>
            <consortium name="DOE Joint Genome Institute"/>
            <person name="Uehling J."/>
            <person name="Gryganskyi A."/>
            <person name="Hameed K."/>
            <person name="Tschaplinski T."/>
            <person name="Misztal P."/>
            <person name="Wu S."/>
            <person name="Desiro A."/>
            <person name="Vande Pol N."/>
            <person name="Du Z.-Y."/>
            <person name="Zienkiewicz A."/>
            <person name="Zienkiewicz K."/>
            <person name="Morin E."/>
            <person name="Tisserant E."/>
            <person name="Splivallo R."/>
            <person name="Hainaut M."/>
            <person name="Henrissat B."/>
            <person name="Ohm R."/>
            <person name="Kuo A."/>
            <person name="Yan J."/>
            <person name="Lipzen A."/>
            <person name="Nolan M."/>
            <person name="Labutti K."/>
            <person name="Barry K."/>
            <person name="Goldstein A."/>
            <person name="Labbe J."/>
            <person name="Schadt C."/>
            <person name="Tuskan G."/>
            <person name="Grigoriev I."/>
            <person name="Martin F."/>
            <person name="Vilgalys R."/>
            <person name="Bonito G."/>
        </authorList>
    </citation>
    <scope>NUCLEOTIDE SEQUENCE [LARGE SCALE GENOMIC DNA]</scope>
    <source>
        <strain evidence="2 3">AG-77</strain>
    </source>
</reference>
<accession>A0A197KDW9</accession>
<evidence type="ECO:0000313" key="3">
    <source>
        <dbReference type="Proteomes" id="UP000078512"/>
    </source>
</evidence>
<evidence type="ECO:0000256" key="1">
    <source>
        <dbReference type="SAM" id="MobiDB-lite"/>
    </source>
</evidence>